<sequence>QFSYYCNRRVIIDKSINSFDKIQDINYIENLIDIVVEEIRPLYNVQIVTNNGAKFKKAGL</sequence>
<organism evidence="1 2">
    <name type="scientific">Ensete ventricosum</name>
    <name type="common">Abyssinian banana</name>
    <name type="synonym">Musa ensete</name>
    <dbReference type="NCBI Taxonomy" id="4639"/>
    <lineage>
        <taxon>Eukaryota</taxon>
        <taxon>Viridiplantae</taxon>
        <taxon>Streptophyta</taxon>
        <taxon>Embryophyta</taxon>
        <taxon>Tracheophyta</taxon>
        <taxon>Spermatophyta</taxon>
        <taxon>Magnoliopsida</taxon>
        <taxon>Liliopsida</taxon>
        <taxon>Zingiberales</taxon>
        <taxon>Musaceae</taxon>
        <taxon>Ensete</taxon>
    </lineage>
</organism>
<feature type="non-terminal residue" evidence="1">
    <location>
        <position position="1"/>
    </location>
</feature>
<name>A0A426Z4Q3_ENSVE</name>
<evidence type="ECO:0000313" key="2">
    <source>
        <dbReference type="Proteomes" id="UP000287651"/>
    </source>
</evidence>
<gene>
    <name evidence="1" type="ORF">B296_00003133</name>
</gene>
<accession>A0A426Z4Q3</accession>
<dbReference type="EMBL" id="AMZH03008433">
    <property type="protein sequence ID" value="RRT58959.1"/>
    <property type="molecule type" value="Genomic_DNA"/>
</dbReference>
<dbReference type="Proteomes" id="UP000287651">
    <property type="component" value="Unassembled WGS sequence"/>
</dbReference>
<comment type="caution">
    <text evidence="1">The sequence shown here is derived from an EMBL/GenBank/DDBJ whole genome shotgun (WGS) entry which is preliminary data.</text>
</comment>
<evidence type="ECO:0000313" key="1">
    <source>
        <dbReference type="EMBL" id="RRT58959.1"/>
    </source>
</evidence>
<dbReference type="AlphaFoldDB" id="A0A426Z4Q3"/>
<proteinExistence type="predicted"/>
<reference evidence="1 2" key="1">
    <citation type="journal article" date="2014" name="Agronomy (Basel)">
        <title>A Draft Genome Sequence for Ensete ventricosum, the Drought-Tolerant Tree Against Hunger.</title>
        <authorList>
            <person name="Harrison J."/>
            <person name="Moore K.A."/>
            <person name="Paszkiewicz K."/>
            <person name="Jones T."/>
            <person name="Grant M."/>
            <person name="Ambacheew D."/>
            <person name="Muzemil S."/>
            <person name="Studholme D.J."/>
        </authorList>
    </citation>
    <scope>NUCLEOTIDE SEQUENCE [LARGE SCALE GENOMIC DNA]</scope>
</reference>
<protein>
    <submittedName>
        <fullName evidence="1">Uncharacterized protein</fullName>
    </submittedName>
</protein>